<protein>
    <submittedName>
        <fullName evidence="4">Conserved plasma membrane protein</fullName>
    </submittedName>
</protein>
<feature type="compositionally biased region" description="Polar residues" evidence="1">
    <location>
        <begin position="136"/>
        <end position="146"/>
    </location>
</feature>
<organism evidence="3 4">
    <name type="scientific">Macrostomum lignano</name>
    <dbReference type="NCBI Taxonomy" id="282301"/>
    <lineage>
        <taxon>Eukaryota</taxon>
        <taxon>Metazoa</taxon>
        <taxon>Spiralia</taxon>
        <taxon>Lophotrochozoa</taxon>
        <taxon>Platyhelminthes</taxon>
        <taxon>Rhabditophora</taxon>
        <taxon>Macrostomorpha</taxon>
        <taxon>Macrostomida</taxon>
        <taxon>Macrostomidae</taxon>
        <taxon>Macrostomum</taxon>
    </lineage>
</organism>
<feature type="region of interest" description="Disordered" evidence="1">
    <location>
        <begin position="126"/>
        <end position="146"/>
    </location>
</feature>
<sequence length="146" mass="16210">RRHRRSGCCLDGNLCRTVIIFVVQVLARLILTPLILIFINEAINPVVVAISVAFLLLLIASLVCSVVCRCLYLRRKGSAFRHRSAGLKSVAMATARPISAQLPMELHQLRSPGTCGPDTLDRVWEQDEQQARPKSAINSRVSISRH</sequence>
<name>A0A1I8I8U6_9PLAT</name>
<evidence type="ECO:0000313" key="4">
    <source>
        <dbReference type="WBParaSite" id="maker-uti_cns_0010852-snap-gene-0.4-mRNA-1"/>
    </source>
</evidence>
<keyword evidence="3" id="KW-1185">Reference proteome</keyword>
<accession>A0A1I8I8U6</accession>
<dbReference type="Proteomes" id="UP000095280">
    <property type="component" value="Unplaced"/>
</dbReference>
<proteinExistence type="predicted"/>
<dbReference type="WBParaSite" id="maker-uti_cns_0010852-snap-gene-0.4-mRNA-1">
    <property type="protein sequence ID" value="maker-uti_cns_0010852-snap-gene-0.4-mRNA-1"/>
    <property type="gene ID" value="maker-uti_cns_0010852-snap-gene-0.4"/>
</dbReference>
<dbReference type="AlphaFoldDB" id="A0A1I8I8U6"/>
<keyword evidence="2" id="KW-0812">Transmembrane</keyword>
<evidence type="ECO:0000256" key="2">
    <source>
        <dbReference type="SAM" id="Phobius"/>
    </source>
</evidence>
<keyword evidence="2" id="KW-0472">Membrane</keyword>
<reference evidence="4" key="1">
    <citation type="submission" date="2016-11" db="UniProtKB">
        <authorList>
            <consortium name="WormBaseParasite"/>
        </authorList>
    </citation>
    <scope>IDENTIFICATION</scope>
</reference>
<keyword evidence="2" id="KW-1133">Transmembrane helix</keyword>
<feature type="transmembrane region" description="Helical" evidence="2">
    <location>
        <begin position="20"/>
        <end position="40"/>
    </location>
</feature>
<feature type="transmembrane region" description="Helical" evidence="2">
    <location>
        <begin position="46"/>
        <end position="72"/>
    </location>
</feature>
<evidence type="ECO:0000256" key="1">
    <source>
        <dbReference type="SAM" id="MobiDB-lite"/>
    </source>
</evidence>
<evidence type="ECO:0000313" key="3">
    <source>
        <dbReference type="Proteomes" id="UP000095280"/>
    </source>
</evidence>